<dbReference type="CDD" id="cd01335">
    <property type="entry name" value="Radical_SAM"/>
    <property type="match status" value="1"/>
</dbReference>
<dbReference type="SFLD" id="SFLDS00029">
    <property type="entry name" value="Radical_SAM"/>
    <property type="match status" value="1"/>
</dbReference>
<evidence type="ECO:0000256" key="2">
    <source>
        <dbReference type="ARBA" id="ARBA00022691"/>
    </source>
</evidence>
<dbReference type="KEGG" id="nja:NSJP_4159"/>
<evidence type="ECO:0000313" key="10">
    <source>
        <dbReference type="Proteomes" id="UP000192042"/>
    </source>
</evidence>
<gene>
    <name evidence="9" type="ORF">NSJP_4159</name>
</gene>
<dbReference type="AlphaFoldDB" id="A0A1W1IBE5"/>
<keyword evidence="4" id="KW-0408">Iron</keyword>
<dbReference type="PANTHER" id="PTHR11228">
    <property type="entry name" value="RADICAL SAM DOMAIN PROTEIN"/>
    <property type="match status" value="1"/>
</dbReference>
<dbReference type="Gene3D" id="3.20.20.70">
    <property type="entry name" value="Aldolase class I"/>
    <property type="match status" value="1"/>
</dbReference>
<protein>
    <submittedName>
        <fullName evidence="9">Uncharacterized protein</fullName>
    </submittedName>
</protein>
<feature type="domain" description="4Fe4S-binding SPASM" evidence="8">
    <location>
        <begin position="321"/>
        <end position="388"/>
    </location>
</feature>
<dbReference type="CDD" id="cd21109">
    <property type="entry name" value="SPASM"/>
    <property type="match status" value="1"/>
</dbReference>
<dbReference type="RefSeq" id="WP_172834486.1">
    <property type="nucleotide sequence ID" value="NZ_LT828648.1"/>
</dbReference>
<dbReference type="SFLD" id="SFLDG01067">
    <property type="entry name" value="SPASM/twitch_domain_containing"/>
    <property type="match status" value="1"/>
</dbReference>
<dbReference type="Pfam" id="PF04055">
    <property type="entry name" value="Radical_SAM"/>
    <property type="match status" value="1"/>
</dbReference>
<evidence type="ECO:0000313" key="9">
    <source>
        <dbReference type="EMBL" id="SLM50326.1"/>
    </source>
</evidence>
<keyword evidence="5" id="KW-0411">Iron-sulfur</keyword>
<dbReference type="GO" id="GO:0046872">
    <property type="term" value="F:metal ion binding"/>
    <property type="evidence" value="ECO:0007669"/>
    <property type="project" value="UniProtKB-KW"/>
</dbReference>
<dbReference type="InterPro" id="IPR058240">
    <property type="entry name" value="rSAM_sf"/>
</dbReference>
<keyword evidence="3" id="KW-0479">Metal-binding</keyword>
<feature type="domain" description="Radical SAM core" evidence="7">
    <location>
        <begin position="59"/>
        <end position="177"/>
    </location>
</feature>
<dbReference type="PANTHER" id="PTHR11228:SF7">
    <property type="entry name" value="PQQA PEPTIDE CYCLASE"/>
    <property type="match status" value="1"/>
</dbReference>
<organism evidence="9 10">
    <name type="scientific">Nitrospira japonica</name>
    <dbReference type="NCBI Taxonomy" id="1325564"/>
    <lineage>
        <taxon>Bacteria</taxon>
        <taxon>Pseudomonadati</taxon>
        <taxon>Nitrospirota</taxon>
        <taxon>Nitrospiria</taxon>
        <taxon>Nitrospirales</taxon>
        <taxon>Nitrospiraceae</taxon>
        <taxon>Nitrospira</taxon>
    </lineage>
</organism>
<evidence type="ECO:0000256" key="5">
    <source>
        <dbReference type="ARBA" id="ARBA00023014"/>
    </source>
</evidence>
<dbReference type="EMBL" id="LT828648">
    <property type="protein sequence ID" value="SLM50326.1"/>
    <property type="molecule type" value="Genomic_DNA"/>
</dbReference>
<dbReference type="InterPro" id="IPR050377">
    <property type="entry name" value="Radical_SAM_PqqE_MftC-like"/>
</dbReference>
<comment type="cofactor">
    <cofactor evidence="1">
        <name>[4Fe-4S] cluster</name>
        <dbReference type="ChEBI" id="CHEBI:49883"/>
    </cofactor>
</comment>
<feature type="region of interest" description="Disordered" evidence="6">
    <location>
        <begin position="592"/>
        <end position="628"/>
    </location>
</feature>
<evidence type="ECO:0000256" key="6">
    <source>
        <dbReference type="SAM" id="MobiDB-lite"/>
    </source>
</evidence>
<keyword evidence="10" id="KW-1185">Reference proteome</keyword>
<evidence type="ECO:0000259" key="8">
    <source>
        <dbReference type="Pfam" id="PF13186"/>
    </source>
</evidence>
<dbReference type="SUPFAM" id="SSF102114">
    <property type="entry name" value="Radical SAM enzymes"/>
    <property type="match status" value="1"/>
</dbReference>
<dbReference type="InterPro" id="IPR007197">
    <property type="entry name" value="rSAM"/>
</dbReference>
<dbReference type="GO" id="GO:0051536">
    <property type="term" value="F:iron-sulfur cluster binding"/>
    <property type="evidence" value="ECO:0007669"/>
    <property type="project" value="UniProtKB-KW"/>
</dbReference>
<sequence length="628" mass="70690">MSFSRTVDEATEALLNRFITKGYSDKLATMLWRRHPASAYFLARGGRDVPPPVFCNLALTNKCNLRCEICGSQKYLDETGVIRSHMPLDVFYAVAETLFPFMVEVELNSQGDPLLHPQIEAVLGTIGVYGCDVKVQTNGTLFTDRVIDVLLRQRGKVMLSLDAVGPRFDEVRRGGEWVKAEPQLVKFLRRRDRGRLRVGVYPTLTRRTTADALRVVQWSANHGIEEVAFHRYSPIQNSFEEAPSPEDLNATTVAIQDWLTRTGNVIKVSLDGDPLNSGGVFMDTTRTRLHWNLKRLLAIGQHRMMFPRSPEAYRADPLRICVAPNYYVEIGLDGQMSACCRAQDVVLGYATSVTDFADAWFGDNYASIRASLRRDASGLLPLPNCEGCIRFHVPGGYDNRRASPDPGVTYKSHETLVWPDHHAVKLELIQREAGHCHLAILPPGVGAEAYELWEDETLLGPNRALHDDVREYGGGSYCIGDRNLYFSTSDNSDARRNGRVYRLKKRRESSAPPLVDHAEEEPRREVPLKFIHREIGRCAVVGLPAGIGDEQYELWEDDIRLGPKASLHDDIRKHGHGRYSIWGAQLYFSASDDSDPKDNGRAYRLKRSNGGGHRQACPVHVGWEPERR</sequence>
<dbReference type="STRING" id="1325564.NSJP_4159"/>
<dbReference type="Pfam" id="PF13186">
    <property type="entry name" value="SPASM"/>
    <property type="match status" value="1"/>
</dbReference>
<dbReference type="Proteomes" id="UP000192042">
    <property type="component" value="Chromosome I"/>
</dbReference>
<evidence type="ECO:0000256" key="3">
    <source>
        <dbReference type="ARBA" id="ARBA00022723"/>
    </source>
</evidence>
<keyword evidence="2" id="KW-0949">S-adenosyl-L-methionine</keyword>
<accession>A0A1W1IBE5</accession>
<reference evidence="9 10" key="1">
    <citation type="submission" date="2017-03" db="EMBL/GenBank/DDBJ databases">
        <authorList>
            <person name="Afonso C.L."/>
            <person name="Miller P.J."/>
            <person name="Scott M.A."/>
            <person name="Spackman E."/>
            <person name="Goraichik I."/>
            <person name="Dimitrov K.M."/>
            <person name="Suarez D.L."/>
            <person name="Swayne D.E."/>
        </authorList>
    </citation>
    <scope>NUCLEOTIDE SEQUENCE [LARGE SCALE GENOMIC DNA]</scope>
    <source>
        <strain evidence="9">Genome sequencing of Nitrospira japonica strain NJ11</strain>
    </source>
</reference>
<dbReference type="InterPro" id="IPR023885">
    <property type="entry name" value="4Fe4S-binding_SPASM_dom"/>
</dbReference>
<dbReference type="GO" id="GO:0003824">
    <property type="term" value="F:catalytic activity"/>
    <property type="evidence" value="ECO:0007669"/>
    <property type="project" value="InterPro"/>
</dbReference>
<proteinExistence type="predicted"/>
<evidence type="ECO:0000256" key="1">
    <source>
        <dbReference type="ARBA" id="ARBA00001966"/>
    </source>
</evidence>
<name>A0A1W1IBE5_9BACT</name>
<evidence type="ECO:0000259" key="7">
    <source>
        <dbReference type="Pfam" id="PF04055"/>
    </source>
</evidence>
<evidence type="ECO:0000256" key="4">
    <source>
        <dbReference type="ARBA" id="ARBA00023004"/>
    </source>
</evidence>
<dbReference type="InterPro" id="IPR013785">
    <property type="entry name" value="Aldolase_TIM"/>
</dbReference>